<accession>A0A8H9VI57</accession>
<name>A0A8H9VI57_ENTCL</name>
<dbReference type="GeneID" id="83573939"/>
<reference evidence="1" key="2">
    <citation type="submission" date="2023-03" db="EMBL/GenBank/DDBJ databases">
        <title>A Study on Prevalence and Characterization of Enterobacter cloacae strains in China.</title>
        <authorList>
            <person name="Zheng Z."/>
        </authorList>
    </citation>
    <scope>NUCLEOTIDE SEQUENCE</scope>
    <source>
        <strain evidence="1">EC77</strain>
    </source>
</reference>
<dbReference type="EMBL" id="JAOCIY010000057">
    <property type="protein sequence ID" value="MDH1481348.1"/>
    <property type="molecule type" value="Genomic_DNA"/>
</dbReference>
<sequence length="91" mass="10099">MKTGMIPTGLTNANKPIKNLKYVGKSKSDKITFCSAYAYAPGLTTVSENRAEDTLFISILHQKSVPKRYQFMMLNICISNDSATSNSYLII</sequence>
<proteinExistence type="predicted"/>
<dbReference type="Proteomes" id="UP001215180">
    <property type="component" value="Unassembled WGS sequence"/>
</dbReference>
<gene>
    <name evidence="2" type="ORF">N5E88_17940</name>
    <name evidence="1" type="ORF">P3S46_17890</name>
</gene>
<dbReference type="AlphaFoldDB" id="A0A8H9VI57"/>
<organism evidence="2 3">
    <name type="scientific">Enterobacter cloacae</name>
    <dbReference type="NCBI Taxonomy" id="550"/>
    <lineage>
        <taxon>Bacteria</taxon>
        <taxon>Pseudomonadati</taxon>
        <taxon>Pseudomonadota</taxon>
        <taxon>Gammaproteobacteria</taxon>
        <taxon>Enterobacterales</taxon>
        <taxon>Enterobacteriaceae</taxon>
        <taxon>Enterobacter</taxon>
        <taxon>Enterobacter cloacae complex</taxon>
    </lineage>
</organism>
<evidence type="ECO:0000313" key="2">
    <source>
        <dbReference type="EMBL" id="MDH1481348.1"/>
    </source>
</evidence>
<dbReference type="RefSeq" id="WP_162185062.1">
    <property type="nucleotide sequence ID" value="NZ_AAXMGC020000001.1"/>
</dbReference>
<evidence type="ECO:0000313" key="3">
    <source>
        <dbReference type="Proteomes" id="UP001161707"/>
    </source>
</evidence>
<dbReference type="Proteomes" id="UP001161707">
    <property type="component" value="Unassembled WGS sequence"/>
</dbReference>
<evidence type="ECO:0000313" key="1">
    <source>
        <dbReference type="EMBL" id="MDF3639081.1"/>
    </source>
</evidence>
<reference evidence="2" key="1">
    <citation type="submission" date="2022-09" db="EMBL/GenBank/DDBJ databases">
        <title>Intensive care unit water sources are persistently colonized with multi-drug resistant bacteria and are the site of extensive horizontal gene transfer of antibiotic resistance genes.</title>
        <authorList>
            <person name="Diorio-Toth L."/>
        </authorList>
    </citation>
    <scope>NUCLEOTIDE SEQUENCE</scope>
    <source>
        <strain evidence="2">GD03711</strain>
    </source>
</reference>
<dbReference type="EMBL" id="JARJGR010000850">
    <property type="protein sequence ID" value="MDF3639081.1"/>
    <property type="molecule type" value="Genomic_DNA"/>
</dbReference>
<comment type="caution">
    <text evidence="2">The sequence shown here is derived from an EMBL/GenBank/DDBJ whole genome shotgun (WGS) entry which is preliminary data.</text>
</comment>
<protein>
    <submittedName>
        <fullName evidence="2">Uncharacterized protein</fullName>
    </submittedName>
</protein>